<dbReference type="GO" id="GO:0005525">
    <property type="term" value="F:GTP binding"/>
    <property type="evidence" value="ECO:0007669"/>
    <property type="project" value="InterPro"/>
</dbReference>
<dbReference type="PROSITE" id="PS51656">
    <property type="entry name" value="4FE4S"/>
    <property type="match status" value="1"/>
</dbReference>
<dbReference type="InterPro" id="IPR052539">
    <property type="entry name" value="MGD_biosynthesis_adapter"/>
</dbReference>
<organism evidence="6 7">
    <name type="scientific">Pelotomaculum schinkii</name>
    <dbReference type="NCBI Taxonomy" id="78350"/>
    <lineage>
        <taxon>Bacteria</taxon>
        <taxon>Bacillati</taxon>
        <taxon>Bacillota</taxon>
        <taxon>Clostridia</taxon>
        <taxon>Eubacteriales</taxon>
        <taxon>Desulfotomaculaceae</taxon>
        <taxon>Pelotomaculum</taxon>
    </lineage>
</organism>
<comment type="caution">
    <text evidence="6">The sequence shown here is derived from an EMBL/GenBank/DDBJ whole genome shotgun (WGS) entry which is preliminary data.</text>
</comment>
<evidence type="ECO:0000256" key="1">
    <source>
        <dbReference type="ARBA" id="ARBA00022485"/>
    </source>
</evidence>
<dbReference type="GO" id="GO:0006777">
    <property type="term" value="P:Mo-molybdopterin cofactor biosynthetic process"/>
    <property type="evidence" value="ECO:0007669"/>
    <property type="project" value="InterPro"/>
</dbReference>
<dbReference type="EMBL" id="QFGA01000001">
    <property type="protein sequence ID" value="TEB08047.1"/>
    <property type="molecule type" value="Genomic_DNA"/>
</dbReference>
<dbReference type="RefSeq" id="WP_190239797.1">
    <property type="nucleotide sequence ID" value="NZ_QFGA01000001.1"/>
</dbReference>
<dbReference type="SUPFAM" id="SSF52540">
    <property type="entry name" value="P-loop containing nucleoside triphosphate hydrolases"/>
    <property type="match status" value="1"/>
</dbReference>
<proteinExistence type="predicted"/>
<reference evidence="6 7" key="1">
    <citation type="journal article" date="2018" name="Environ. Microbiol.">
        <title>Novel energy conservation strategies and behaviour of Pelotomaculum schinkii driving syntrophic propionate catabolism.</title>
        <authorList>
            <person name="Hidalgo-Ahumada C.A.P."/>
            <person name="Nobu M.K."/>
            <person name="Narihiro T."/>
            <person name="Tamaki H."/>
            <person name="Liu W.T."/>
            <person name="Kamagata Y."/>
            <person name="Stams A.J.M."/>
            <person name="Imachi H."/>
            <person name="Sousa D.Z."/>
        </authorList>
    </citation>
    <scope>NUCLEOTIDE SEQUENCE [LARGE SCALE GENOMIC DNA]</scope>
    <source>
        <strain evidence="6 7">HH</strain>
    </source>
</reference>
<dbReference type="Pfam" id="PF03205">
    <property type="entry name" value="MobB"/>
    <property type="match status" value="1"/>
</dbReference>
<feature type="domain" description="4Fe-4S" evidence="5">
    <location>
        <begin position="151"/>
        <end position="214"/>
    </location>
</feature>
<dbReference type="NCBIfam" id="TIGR00176">
    <property type="entry name" value="mobB"/>
    <property type="match status" value="1"/>
</dbReference>
<keyword evidence="1" id="KW-0004">4Fe-4S</keyword>
<dbReference type="Gene3D" id="3.40.50.300">
    <property type="entry name" value="P-loop containing nucleotide triphosphate hydrolases"/>
    <property type="match status" value="1"/>
</dbReference>
<keyword evidence="2" id="KW-0479">Metal-binding</keyword>
<keyword evidence="7" id="KW-1185">Reference proteome</keyword>
<name>A0A4Y7RI96_9FIRM</name>
<dbReference type="InterPro" id="IPR027417">
    <property type="entry name" value="P-loop_NTPase"/>
</dbReference>
<evidence type="ECO:0000256" key="2">
    <source>
        <dbReference type="ARBA" id="ARBA00022723"/>
    </source>
</evidence>
<dbReference type="Gene3D" id="1.10.15.40">
    <property type="entry name" value="Electron transport complex subunit B, putative Fe-S cluster"/>
    <property type="match status" value="1"/>
</dbReference>
<dbReference type="PANTHER" id="PTHR40072:SF1">
    <property type="entry name" value="MOLYBDOPTERIN-GUANINE DINUCLEOTIDE BIOSYNTHESIS ADAPTER PROTEIN"/>
    <property type="match status" value="1"/>
</dbReference>
<dbReference type="InterPro" id="IPR007202">
    <property type="entry name" value="4Fe-4S_dom"/>
</dbReference>
<evidence type="ECO:0000313" key="7">
    <source>
        <dbReference type="Proteomes" id="UP000298324"/>
    </source>
</evidence>
<evidence type="ECO:0000256" key="3">
    <source>
        <dbReference type="ARBA" id="ARBA00023004"/>
    </source>
</evidence>
<dbReference type="GO" id="GO:0046872">
    <property type="term" value="F:metal ion binding"/>
    <property type="evidence" value="ECO:0007669"/>
    <property type="project" value="UniProtKB-KW"/>
</dbReference>
<dbReference type="Proteomes" id="UP000298324">
    <property type="component" value="Unassembled WGS sequence"/>
</dbReference>
<protein>
    <submittedName>
        <fullName evidence="6">Molybdopterin-guanine dinucleotide biosynthesis adapter protein</fullName>
    </submittedName>
</protein>
<dbReference type="GO" id="GO:0051539">
    <property type="term" value="F:4 iron, 4 sulfur cluster binding"/>
    <property type="evidence" value="ECO:0007669"/>
    <property type="project" value="UniProtKB-KW"/>
</dbReference>
<dbReference type="InterPro" id="IPR004435">
    <property type="entry name" value="MobB_dom"/>
</dbReference>
<dbReference type="PANTHER" id="PTHR40072">
    <property type="entry name" value="MOLYBDOPTERIN-GUANINE DINUCLEOTIDE BIOSYNTHESIS ADAPTER PROTEIN-RELATED"/>
    <property type="match status" value="1"/>
</dbReference>
<accession>A0A4Y7RI96</accession>
<keyword evidence="3" id="KW-0408">Iron</keyword>
<dbReference type="AlphaFoldDB" id="A0A4Y7RI96"/>
<evidence type="ECO:0000313" key="6">
    <source>
        <dbReference type="EMBL" id="TEB08047.1"/>
    </source>
</evidence>
<gene>
    <name evidence="6" type="primary">mobB_1</name>
    <name evidence="6" type="ORF">Psch_01602</name>
</gene>
<keyword evidence="4" id="KW-0411">Iron-sulfur</keyword>
<sequence>MKAFSVFGVTQSGKTTTIENIIAELKERGYSVGSVKNIHYEDFILDVAGSNTWRHKQAGSEMIVARGFKETDILIPRHLGIDKILRYFDHDYVVIEGVADTILPKILCAGSAEEIDERLNDLVFAISGRISDQTSAYHGVPVINTLSDAAKLVDLIEEKVTDIIPFVNGLEQCGACGSNCKDFVAKVLKGEAAREECAFVKDRATVVVGQREIAVDSLLQAKLEAFLEVLFSKLNNYDLSEQIKISIRK</sequence>
<evidence type="ECO:0000259" key="5">
    <source>
        <dbReference type="PROSITE" id="PS51656"/>
    </source>
</evidence>
<evidence type="ECO:0000256" key="4">
    <source>
        <dbReference type="ARBA" id="ARBA00023014"/>
    </source>
</evidence>